<dbReference type="STRING" id="29655.A0A0K9Q376"/>
<dbReference type="PANTHER" id="PTHR38926">
    <property type="entry name" value="F-BOX DOMAIN CONTAINING PROTEIN, EXPRESSED"/>
    <property type="match status" value="1"/>
</dbReference>
<dbReference type="Proteomes" id="UP000036987">
    <property type="component" value="Unassembled WGS sequence"/>
</dbReference>
<dbReference type="InterPro" id="IPR036047">
    <property type="entry name" value="F-box-like_dom_sf"/>
</dbReference>
<name>A0A0K9Q376_ZOSMR</name>
<dbReference type="SUPFAM" id="SSF52047">
    <property type="entry name" value="RNI-like"/>
    <property type="match status" value="1"/>
</dbReference>
<dbReference type="InterPro" id="IPR032675">
    <property type="entry name" value="LRR_dom_sf"/>
</dbReference>
<comment type="caution">
    <text evidence="2">The sequence shown here is derived from an EMBL/GenBank/DDBJ whole genome shotgun (WGS) entry which is preliminary data.</text>
</comment>
<organism evidence="2 3">
    <name type="scientific">Zostera marina</name>
    <name type="common">Eelgrass</name>
    <dbReference type="NCBI Taxonomy" id="29655"/>
    <lineage>
        <taxon>Eukaryota</taxon>
        <taxon>Viridiplantae</taxon>
        <taxon>Streptophyta</taxon>
        <taxon>Embryophyta</taxon>
        <taxon>Tracheophyta</taxon>
        <taxon>Spermatophyta</taxon>
        <taxon>Magnoliopsida</taxon>
        <taxon>Liliopsida</taxon>
        <taxon>Zosteraceae</taxon>
        <taxon>Zostera</taxon>
    </lineage>
</organism>
<reference evidence="3" key="1">
    <citation type="journal article" date="2016" name="Nature">
        <title>The genome of the seagrass Zostera marina reveals angiosperm adaptation to the sea.</title>
        <authorList>
            <person name="Olsen J.L."/>
            <person name="Rouze P."/>
            <person name="Verhelst B."/>
            <person name="Lin Y.-C."/>
            <person name="Bayer T."/>
            <person name="Collen J."/>
            <person name="Dattolo E."/>
            <person name="De Paoli E."/>
            <person name="Dittami S."/>
            <person name="Maumus F."/>
            <person name="Michel G."/>
            <person name="Kersting A."/>
            <person name="Lauritano C."/>
            <person name="Lohaus R."/>
            <person name="Toepel M."/>
            <person name="Tonon T."/>
            <person name="Vanneste K."/>
            <person name="Amirebrahimi M."/>
            <person name="Brakel J."/>
            <person name="Bostroem C."/>
            <person name="Chovatia M."/>
            <person name="Grimwood J."/>
            <person name="Jenkins J.W."/>
            <person name="Jueterbock A."/>
            <person name="Mraz A."/>
            <person name="Stam W.T."/>
            <person name="Tice H."/>
            <person name="Bornberg-Bauer E."/>
            <person name="Green P.J."/>
            <person name="Pearson G.A."/>
            <person name="Procaccini G."/>
            <person name="Duarte C.M."/>
            <person name="Schmutz J."/>
            <person name="Reusch T.B.H."/>
            <person name="Van de Peer Y."/>
        </authorList>
    </citation>
    <scope>NUCLEOTIDE SEQUENCE [LARGE SCALE GENOMIC DNA]</scope>
    <source>
        <strain evidence="3">cv. Finnish</strain>
    </source>
</reference>
<evidence type="ECO:0000313" key="3">
    <source>
        <dbReference type="Proteomes" id="UP000036987"/>
    </source>
</evidence>
<dbReference type="PROSITE" id="PS50181">
    <property type="entry name" value="FBOX"/>
    <property type="match status" value="1"/>
</dbReference>
<protein>
    <recommendedName>
        <fullName evidence="1">F-box domain-containing protein</fullName>
    </recommendedName>
</protein>
<gene>
    <name evidence="2" type="ORF">ZOSMA_120G00650</name>
</gene>
<sequence length="252" mass="29282">MTSFTDLPSDILLTIFDKIGAHDILHSAQFVCKEWYNLSLNFQTWSHIDGTDLIFKELEIALDRSSGGLIDYETYTLNIQDYEDLEYVFERSPQLKTLSFSCQGWFCPILEKVLTKASKNCPLINDISAFGFEFDDDFIILIGNLFPNLKKFRMVGKCDEVSVASITKKMSGLIELQLDMDNFSYADICIRIRAILNGCPRLQLLGVTIQMDSDFLLYNLDEDLKQRLKSIKVCEYCSYYGFWNFYMHTWRI</sequence>
<evidence type="ECO:0000313" key="2">
    <source>
        <dbReference type="EMBL" id="KMZ74972.1"/>
    </source>
</evidence>
<dbReference type="Pfam" id="PF12937">
    <property type="entry name" value="F-box-like"/>
    <property type="match status" value="1"/>
</dbReference>
<accession>A0A0K9Q376</accession>
<dbReference type="PANTHER" id="PTHR38926:SF2">
    <property type="entry name" value="F-BOX_LRR-REPEAT PROTEIN 21-RELATED"/>
    <property type="match status" value="1"/>
</dbReference>
<dbReference type="EMBL" id="LFYR01000223">
    <property type="protein sequence ID" value="KMZ74972.1"/>
    <property type="molecule type" value="Genomic_DNA"/>
</dbReference>
<dbReference type="Gene3D" id="3.80.10.10">
    <property type="entry name" value="Ribonuclease Inhibitor"/>
    <property type="match status" value="1"/>
</dbReference>
<dbReference type="AlphaFoldDB" id="A0A0K9Q376"/>
<keyword evidence="3" id="KW-1185">Reference proteome</keyword>
<evidence type="ECO:0000259" key="1">
    <source>
        <dbReference type="PROSITE" id="PS50181"/>
    </source>
</evidence>
<dbReference type="OrthoDB" id="1419625at2759"/>
<dbReference type="Gene3D" id="1.20.1280.50">
    <property type="match status" value="1"/>
</dbReference>
<feature type="domain" description="F-box" evidence="1">
    <location>
        <begin position="1"/>
        <end position="48"/>
    </location>
</feature>
<dbReference type="InterPro" id="IPR001810">
    <property type="entry name" value="F-box_dom"/>
</dbReference>
<dbReference type="SUPFAM" id="SSF81383">
    <property type="entry name" value="F-box domain"/>
    <property type="match status" value="1"/>
</dbReference>
<dbReference type="GO" id="GO:1905761">
    <property type="term" value="F:SCF ubiquitin ligase complex binding"/>
    <property type="evidence" value="ECO:0000318"/>
    <property type="project" value="GO_Central"/>
</dbReference>
<proteinExistence type="predicted"/>